<name>A0A9X1PGY3_9BACT</name>
<protein>
    <submittedName>
        <fullName evidence="1">DUF433 domain-containing protein</fullName>
    </submittedName>
</protein>
<dbReference type="SUPFAM" id="SSF46689">
    <property type="entry name" value="Homeodomain-like"/>
    <property type="match status" value="1"/>
</dbReference>
<sequence length="151" mass="17161">MSKKKAKDLDSCPLLSESNLQEDKSRDLILSEINALPKDLFKNVSKSYQEFRTADEWLQVRYGKPGSKTRKRFEARAQAFLASELPESSAITVDPEILGGTPVFSGTRIPIQNLIDHLTTEESIESFLNDFDGVTKLQVQRIVRKIMRFPD</sequence>
<dbReference type="EMBL" id="JAJTTC010000001">
    <property type="protein sequence ID" value="MCF0061147.1"/>
    <property type="molecule type" value="Genomic_DNA"/>
</dbReference>
<comment type="caution">
    <text evidence="1">The sequence shown here is derived from an EMBL/GenBank/DDBJ whole genome shotgun (WGS) entry which is preliminary data.</text>
</comment>
<dbReference type="Proteomes" id="UP001139000">
    <property type="component" value="Unassembled WGS sequence"/>
</dbReference>
<keyword evidence="2" id="KW-1185">Reference proteome</keyword>
<organism evidence="1 2">
    <name type="scientific">Dyadobacter chenwenxiniae</name>
    <dbReference type="NCBI Taxonomy" id="2906456"/>
    <lineage>
        <taxon>Bacteria</taxon>
        <taxon>Pseudomonadati</taxon>
        <taxon>Bacteroidota</taxon>
        <taxon>Cytophagia</taxon>
        <taxon>Cytophagales</taxon>
        <taxon>Spirosomataceae</taxon>
        <taxon>Dyadobacter</taxon>
    </lineage>
</organism>
<evidence type="ECO:0000313" key="1">
    <source>
        <dbReference type="EMBL" id="MCF0061147.1"/>
    </source>
</evidence>
<dbReference type="InterPro" id="IPR036388">
    <property type="entry name" value="WH-like_DNA-bd_sf"/>
</dbReference>
<dbReference type="InterPro" id="IPR007367">
    <property type="entry name" value="DUF433"/>
</dbReference>
<dbReference type="Gene3D" id="1.10.10.10">
    <property type="entry name" value="Winged helix-like DNA-binding domain superfamily/Winged helix DNA-binding domain"/>
    <property type="match status" value="1"/>
</dbReference>
<dbReference type="Pfam" id="PF04255">
    <property type="entry name" value="DUF433"/>
    <property type="match status" value="1"/>
</dbReference>
<dbReference type="AlphaFoldDB" id="A0A9X1PGY3"/>
<evidence type="ECO:0000313" key="2">
    <source>
        <dbReference type="Proteomes" id="UP001139000"/>
    </source>
</evidence>
<proteinExistence type="predicted"/>
<gene>
    <name evidence="1" type="ORF">LXM26_06555</name>
</gene>
<reference evidence="1" key="1">
    <citation type="submission" date="2021-12" db="EMBL/GenBank/DDBJ databases">
        <title>Novel species in genus Dyadobacter.</title>
        <authorList>
            <person name="Ma C."/>
        </authorList>
    </citation>
    <scope>NUCLEOTIDE SEQUENCE</scope>
    <source>
        <strain evidence="1">LJ419</strain>
    </source>
</reference>
<dbReference type="RefSeq" id="WP_234608540.1">
    <property type="nucleotide sequence ID" value="NZ_CP094997.1"/>
</dbReference>
<dbReference type="InterPro" id="IPR009057">
    <property type="entry name" value="Homeodomain-like_sf"/>
</dbReference>
<accession>A0A9X1PGY3</accession>